<keyword evidence="12" id="KW-1185">Reference proteome</keyword>
<dbReference type="InterPro" id="IPR001783">
    <property type="entry name" value="Lumazine-bd"/>
</dbReference>
<dbReference type="NCBIfam" id="NF006767">
    <property type="entry name" value="PRK09289.1"/>
    <property type="match status" value="1"/>
</dbReference>
<organism evidence="11 12">
    <name type="scientific">Methylobacterium goesingense</name>
    <dbReference type="NCBI Taxonomy" id="243690"/>
    <lineage>
        <taxon>Bacteria</taxon>
        <taxon>Pseudomonadati</taxon>
        <taxon>Pseudomonadota</taxon>
        <taxon>Alphaproteobacteria</taxon>
        <taxon>Hyphomicrobiales</taxon>
        <taxon>Methylobacteriaceae</taxon>
        <taxon>Methylobacterium</taxon>
    </lineage>
</organism>
<dbReference type="InterPro" id="IPR017938">
    <property type="entry name" value="Riboflavin_synthase-like_b-brl"/>
</dbReference>
<evidence type="ECO:0000256" key="2">
    <source>
        <dbReference type="ARBA" id="ARBA00002803"/>
    </source>
</evidence>
<dbReference type="Gene3D" id="2.40.30.20">
    <property type="match status" value="2"/>
</dbReference>
<dbReference type="InterPro" id="IPR026017">
    <property type="entry name" value="Lumazine-bd_dom"/>
</dbReference>
<feature type="repeat" description="Lumazine-binding" evidence="9">
    <location>
        <begin position="1"/>
        <end position="100"/>
    </location>
</feature>
<evidence type="ECO:0000259" key="10">
    <source>
        <dbReference type="PROSITE" id="PS51177"/>
    </source>
</evidence>
<comment type="catalytic activity">
    <reaction evidence="1">
        <text>2 6,7-dimethyl-8-(1-D-ribityl)lumazine + H(+) = 5-amino-6-(D-ribitylamino)uracil + riboflavin</text>
        <dbReference type="Rhea" id="RHEA:20772"/>
        <dbReference type="ChEBI" id="CHEBI:15378"/>
        <dbReference type="ChEBI" id="CHEBI:15934"/>
        <dbReference type="ChEBI" id="CHEBI:57986"/>
        <dbReference type="ChEBI" id="CHEBI:58201"/>
        <dbReference type="EC" id="2.5.1.9"/>
    </reaction>
</comment>
<protein>
    <recommendedName>
        <fullName evidence="5">Riboflavin synthase</fullName>
        <ecNumber evidence="4">2.5.1.9</ecNumber>
    </recommendedName>
</protein>
<keyword evidence="8" id="KW-0677">Repeat</keyword>
<comment type="function">
    <text evidence="2">Catalyzes the dismutation of two molecules of 6,7-dimethyl-8-ribityllumazine, resulting in the formation of riboflavin and 5-amino-6-(D-ribitylamino)uracil.</text>
</comment>
<feature type="repeat" description="Lumazine-binding" evidence="9">
    <location>
        <begin position="101"/>
        <end position="206"/>
    </location>
</feature>
<evidence type="ECO:0000313" key="12">
    <source>
        <dbReference type="Proteomes" id="UP001549145"/>
    </source>
</evidence>
<keyword evidence="6" id="KW-0686">Riboflavin biosynthesis</keyword>
<dbReference type="PROSITE" id="PS51177">
    <property type="entry name" value="LUMAZINE_BIND"/>
    <property type="match status" value="2"/>
</dbReference>
<evidence type="ECO:0000256" key="3">
    <source>
        <dbReference type="ARBA" id="ARBA00004887"/>
    </source>
</evidence>
<dbReference type="PIRSF" id="PIRSF000498">
    <property type="entry name" value="Riboflavin_syn_A"/>
    <property type="match status" value="1"/>
</dbReference>
<gene>
    <name evidence="11" type="ORF">ABID43_003738</name>
</gene>
<evidence type="ECO:0000256" key="7">
    <source>
        <dbReference type="ARBA" id="ARBA00022679"/>
    </source>
</evidence>
<name>A0ABV2L8K4_9HYPH</name>
<evidence type="ECO:0000256" key="1">
    <source>
        <dbReference type="ARBA" id="ARBA00000968"/>
    </source>
</evidence>
<dbReference type="EMBL" id="JBEPMM010000012">
    <property type="protein sequence ID" value="MET3694179.1"/>
    <property type="molecule type" value="Genomic_DNA"/>
</dbReference>
<keyword evidence="7 11" id="KW-0808">Transferase</keyword>
<dbReference type="Pfam" id="PF00677">
    <property type="entry name" value="Lum_binding"/>
    <property type="match status" value="2"/>
</dbReference>
<dbReference type="EC" id="2.5.1.9" evidence="4"/>
<comment type="caution">
    <text evidence="11">The sequence shown here is derived from an EMBL/GenBank/DDBJ whole genome shotgun (WGS) entry which is preliminary data.</text>
</comment>
<dbReference type="RefSeq" id="WP_238280726.1">
    <property type="nucleotide sequence ID" value="NZ_BPQL01000098.1"/>
</dbReference>
<feature type="domain" description="Lumazine-binding" evidence="10">
    <location>
        <begin position="1"/>
        <end position="100"/>
    </location>
</feature>
<sequence length="214" mass="22750">MFTGLVTDIGEVVSVEGDDRLRRIRIRSHYDPTSIALGASIACSGPCLTAVAVEPVAGGCIFAVDAAAETLARTHVGAWRKGRRLNLERSLKIGDELGGHLVTGHVDGLAELVARDPVTGGAGDPQWAPSDRFTLRAPAQLARFIAEKGSVCLDGTSLTVNSVDDDLFSVLLIPHTLAVTTWGERQAGDRLNLEVDLIARYAARLSESRPARDA</sequence>
<proteinExistence type="predicted"/>
<evidence type="ECO:0000256" key="5">
    <source>
        <dbReference type="ARBA" id="ARBA00013950"/>
    </source>
</evidence>
<evidence type="ECO:0000256" key="6">
    <source>
        <dbReference type="ARBA" id="ARBA00022619"/>
    </source>
</evidence>
<dbReference type="CDD" id="cd00402">
    <property type="entry name" value="Riboflavin_synthase_like"/>
    <property type="match status" value="1"/>
</dbReference>
<accession>A0ABV2L8K4</accession>
<comment type="pathway">
    <text evidence="3">Cofactor biosynthesis; riboflavin biosynthesis; riboflavin from 2-hydroxy-3-oxobutyl phosphate and 5-amino-6-(D-ribitylamino)uracil: step 2/2.</text>
</comment>
<evidence type="ECO:0000256" key="4">
    <source>
        <dbReference type="ARBA" id="ARBA00012827"/>
    </source>
</evidence>
<dbReference type="GO" id="GO:0004746">
    <property type="term" value="F:riboflavin synthase activity"/>
    <property type="evidence" value="ECO:0007669"/>
    <property type="project" value="UniProtKB-EC"/>
</dbReference>
<evidence type="ECO:0000256" key="9">
    <source>
        <dbReference type="PROSITE-ProRule" id="PRU00524"/>
    </source>
</evidence>
<dbReference type="Proteomes" id="UP001549145">
    <property type="component" value="Unassembled WGS sequence"/>
</dbReference>
<reference evidence="11 12" key="1">
    <citation type="submission" date="2024-06" db="EMBL/GenBank/DDBJ databases">
        <title>Genomic Encyclopedia of Type Strains, Phase IV (KMG-IV): sequencing the most valuable type-strain genomes for metagenomic binning, comparative biology and taxonomic classification.</title>
        <authorList>
            <person name="Goeker M."/>
        </authorList>
    </citation>
    <scope>NUCLEOTIDE SEQUENCE [LARGE SCALE GENOMIC DNA]</scope>
    <source>
        <strain evidence="11 12">DSM 21331</strain>
    </source>
</reference>
<evidence type="ECO:0000313" key="11">
    <source>
        <dbReference type="EMBL" id="MET3694179.1"/>
    </source>
</evidence>
<evidence type="ECO:0000256" key="8">
    <source>
        <dbReference type="ARBA" id="ARBA00022737"/>
    </source>
</evidence>
<dbReference type="InterPro" id="IPR023366">
    <property type="entry name" value="ATP_synth_asu-like_sf"/>
</dbReference>
<feature type="domain" description="Lumazine-binding" evidence="10">
    <location>
        <begin position="101"/>
        <end position="206"/>
    </location>
</feature>
<dbReference type="SUPFAM" id="SSF63380">
    <property type="entry name" value="Riboflavin synthase domain-like"/>
    <property type="match status" value="2"/>
</dbReference>
<dbReference type="PANTHER" id="PTHR21098:SF12">
    <property type="entry name" value="RIBOFLAVIN SYNTHASE"/>
    <property type="match status" value="1"/>
</dbReference>
<dbReference type="PANTHER" id="PTHR21098">
    <property type="entry name" value="RIBOFLAVIN SYNTHASE ALPHA CHAIN"/>
    <property type="match status" value="1"/>
</dbReference>